<protein>
    <recommendedName>
        <fullName evidence="2">ParB/Sulfiredoxin domain-containing protein</fullName>
    </recommendedName>
</protein>
<accession>W6QV28</accession>
<dbReference type="OrthoDB" id="8442375at2"/>
<dbReference type="SUPFAM" id="SSF110849">
    <property type="entry name" value="ParB/Sulfiredoxin"/>
    <property type="match status" value="1"/>
</dbReference>
<dbReference type="KEGG" id="ppse:BN5_1736"/>
<gene>
    <name evidence="1" type="ORF">BN5_1736</name>
</gene>
<dbReference type="AlphaFoldDB" id="W6QV28"/>
<sequence>MVQNNDTGREISLVSLKDLNLDVNNPRFGMEKGARRNQTDVVDFIVDNFGVEDVISSLAYNGYFSAEPLIALRNSADEYIVVEGNRRLAACLILAGSDRAKNQTALGDKFAGKCKDTWTEETQVPVQVFGHDEDRTLLHSYLGVRHIMSAKAWDSYAKAAWIDEIIRSGEMNLDQISQVTGDKNRTIERLLEGFYFINQLRDEGLFDPASSLRKGRGSNPLFPFSWVYTLLNYPQVREWLGLVGNEPTNPKPVKADKRADSAAAVTYMFGNKITSKLPAIDDSRQLSTLAGALADPVKRNLLAQGYSVGKIEDLTKAPIDQLTKAFSEIEANLSRALELLADRSLSVADAAALLPSGKAIVNRSVDVYGRLKNYTDSDIILPDDL</sequence>
<reference evidence="1" key="1">
    <citation type="submission" date="2013-11" db="EMBL/GenBank/DDBJ databases">
        <title>Complete genome sequence of the cyanide-degrading bacterium Pseudomonas pseudoalcaligenes CECT 5344.</title>
        <authorList>
            <person name="Wibberg D."/>
            <person name="Puehler A."/>
            <person name="Schlueter A."/>
        </authorList>
    </citation>
    <scope>NUCLEOTIDE SEQUENCE [LARGE SCALE GENOMIC DNA]</scope>
    <source>
        <strain evidence="1">CECT5344</strain>
    </source>
</reference>
<organism evidence="1">
    <name type="scientific">Ectopseudomonas oleovorans (strain CECT 5344)</name>
    <name type="common">Pseudomonas pseudoalcaligenes</name>
    <dbReference type="NCBI Taxonomy" id="1182590"/>
    <lineage>
        <taxon>Bacteria</taxon>
        <taxon>Pseudomonadati</taxon>
        <taxon>Pseudomonadota</taxon>
        <taxon>Gammaproteobacteria</taxon>
        <taxon>Pseudomonadales</taxon>
        <taxon>Pseudomonadaceae</taxon>
        <taxon>Ectopseudomonas</taxon>
    </lineage>
</organism>
<evidence type="ECO:0000313" key="1">
    <source>
        <dbReference type="EMBL" id="CDM40312.1"/>
    </source>
</evidence>
<dbReference type="Proteomes" id="UP000032841">
    <property type="component" value="Chromosome"/>
</dbReference>
<evidence type="ECO:0008006" key="2">
    <source>
        <dbReference type="Google" id="ProtNLM"/>
    </source>
</evidence>
<dbReference type="eggNOG" id="COG1475">
    <property type="taxonomic scope" value="Bacteria"/>
</dbReference>
<dbReference type="HOGENOM" id="CLU_061563_0_0_6"/>
<dbReference type="InterPro" id="IPR036086">
    <property type="entry name" value="ParB/Sulfiredoxin_sf"/>
</dbReference>
<dbReference type="RefSeq" id="WP_003458504.1">
    <property type="nucleotide sequence ID" value="NZ_HG916826.1"/>
</dbReference>
<dbReference type="EMBL" id="HG916826">
    <property type="protein sequence ID" value="CDM40312.1"/>
    <property type="molecule type" value="Genomic_DNA"/>
</dbReference>
<proteinExistence type="predicted"/>
<name>W6QV28_ECTO5</name>